<dbReference type="Proteomes" id="UP000814140">
    <property type="component" value="Unassembled WGS sequence"/>
</dbReference>
<reference evidence="1" key="1">
    <citation type="submission" date="2021-03" db="EMBL/GenBank/DDBJ databases">
        <authorList>
            <consortium name="DOE Joint Genome Institute"/>
            <person name="Ahrendt S."/>
            <person name="Looney B.P."/>
            <person name="Miyauchi S."/>
            <person name="Morin E."/>
            <person name="Drula E."/>
            <person name="Courty P.E."/>
            <person name="Chicoki N."/>
            <person name="Fauchery L."/>
            <person name="Kohler A."/>
            <person name="Kuo A."/>
            <person name="Labutti K."/>
            <person name="Pangilinan J."/>
            <person name="Lipzen A."/>
            <person name="Riley R."/>
            <person name="Andreopoulos W."/>
            <person name="He G."/>
            <person name="Johnson J."/>
            <person name="Barry K.W."/>
            <person name="Grigoriev I.V."/>
            <person name="Nagy L."/>
            <person name="Hibbett D."/>
            <person name="Henrissat B."/>
            <person name="Matheny P.B."/>
            <person name="Labbe J."/>
            <person name="Martin F."/>
        </authorList>
    </citation>
    <scope>NUCLEOTIDE SEQUENCE</scope>
    <source>
        <strain evidence="1">HHB10654</strain>
    </source>
</reference>
<reference evidence="1" key="2">
    <citation type="journal article" date="2022" name="New Phytol.">
        <title>Evolutionary transition to the ectomycorrhizal habit in the genomes of a hyperdiverse lineage of mushroom-forming fungi.</title>
        <authorList>
            <person name="Looney B."/>
            <person name="Miyauchi S."/>
            <person name="Morin E."/>
            <person name="Drula E."/>
            <person name="Courty P.E."/>
            <person name="Kohler A."/>
            <person name="Kuo A."/>
            <person name="LaButti K."/>
            <person name="Pangilinan J."/>
            <person name="Lipzen A."/>
            <person name="Riley R."/>
            <person name="Andreopoulos W."/>
            <person name="He G."/>
            <person name="Johnson J."/>
            <person name="Nolan M."/>
            <person name="Tritt A."/>
            <person name="Barry K.W."/>
            <person name="Grigoriev I.V."/>
            <person name="Nagy L.G."/>
            <person name="Hibbett D."/>
            <person name="Henrissat B."/>
            <person name="Matheny P.B."/>
            <person name="Labbe J."/>
            <person name="Martin F.M."/>
        </authorList>
    </citation>
    <scope>NUCLEOTIDE SEQUENCE</scope>
    <source>
        <strain evidence="1">HHB10654</strain>
    </source>
</reference>
<evidence type="ECO:0000313" key="2">
    <source>
        <dbReference type="Proteomes" id="UP000814140"/>
    </source>
</evidence>
<comment type="caution">
    <text evidence="1">The sequence shown here is derived from an EMBL/GenBank/DDBJ whole genome shotgun (WGS) entry which is preliminary data.</text>
</comment>
<proteinExistence type="predicted"/>
<dbReference type="EMBL" id="MU277249">
    <property type="protein sequence ID" value="KAI0057294.1"/>
    <property type="molecule type" value="Genomic_DNA"/>
</dbReference>
<accession>A0ACB8SL49</accession>
<protein>
    <submittedName>
        <fullName evidence="1">RTA1-like protein</fullName>
    </submittedName>
</protein>
<keyword evidence="2" id="KW-1185">Reference proteome</keyword>
<gene>
    <name evidence="1" type="ORF">BV25DRAFT_1920263</name>
</gene>
<organism evidence="1 2">
    <name type="scientific">Artomyces pyxidatus</name>
    <dbReference type="NCBI Taxonomy" id="48021"/>
    <lineage>
        <taxon>Eukaryota</taxon>
        <taxon>Fungi</taxon>
        <taxon>Dikarya</taxon>
        <taxon>Basidiomycota</taxon>
        <taxon>Agaricomycotina</taxon>
        <taxon>Agaricomycetes</taxon>
        <taxon>Russulales</taxon>
        <taxon>Auriscalpiaceae</taxon>
        <taxon>Artomyces</taxon>
    </lineage>
</organism>
<evidence type="ECO:0000313" key="1">
    <source>
        <dbReference type="EMBL" id="KAI0057294.1"/>
    </source>
</evidence>
<sequence>MSSNSTWDQSNLFQDSLYIYFPTEWVCATLLSFFALSTLIHLGQMIYFRIWWLYPTAVVAGTLEIVGWAGRTWSSLNPRSFSPYIMQITCTVVAPTPLVAANFVILGQIITRLGPRYSRLSARWYTILFVFCDIVALFVQAVGAVSASHSVHKHKNPATGGNIMLGGIVFQLAAIVVYVALALEFLLRYIHDQPVRTRDLVPTRRGRTDTRMKLMLFGMTLMTIFIFIRSVYRTIELAGGWTGKIIRTQVLFNVLDGAMICLAMFTLNIFHPGILLQKTPLDRGDDTPVGSKRTEKAIP</sequence>
<name>A0ACB8SL49_9AGAM</name>